<protein>
    <submittedName>
        <fullName evidence="5">Exonuclease domain-containing protein</fullName>
    </submittedName>
</protein>
<dbReference type="SMART" id="SM00479">
    <property type="entry name" value="EXOIII"/>
    <property type="match status" value="1"/>
</dbReference>
<evidence type="ECO:0000256" key="2">
    <source>
        <dbReference type="ARBA" id="ARBA00022801"/>
    </source>
</evidence>
<dbReference type="InterPro" id="IPR013520">
    <property type="entry name" value="Ribonucl_H"/>
</dbReference>
<dbReference type="Proteomes" id="UP000482209">
    <property type="component" value="Unassembled WGS sequence"/>
</dbReference>
<dbReference type="Gene3D" id="3.30.420.10">
    <property type="entry name" value="Ribonuclease H-like superfamily/Ribonuclease H"/>
    <property type="match status" value="1"/>
</dbReference>
<name>A0A6L5XYB3_9FIRM</name>
<dbReference type="CDD" id="cd06133">
    <property type="entry name" value="ERI-1_3'hExo_like"/>
    <property type="match status" value="1"/>
</dbReference>
<keyword evidence="6" id="KW-1185">Reference proteome</keyword>
<sequence length="316" mass="37807">MNYIVIDLEWNQCPGGGTEVEEFPFEIIEIGAVKLDEKREVLEKFHELICPQVYKELHPKTNEIIHIDMEELKSGNPFCEVIQRFLSWCGDDYYFATWGTSDLFELQRNMSYYQMSPLGNKPFLYYDVQKLFSLQTEGRKNARSLEYAVDYWKLEKNENFHRALWDAEYTTRIFQKIEKSMVDSYFSIDYYHNPKTEEDEVYIVYDNYSKFISKEYDSKEKLMENSKIKDIFCCRCGAKATKRIRWFSSNLKNYYCLAYCKEHGYLKGRIRIHKTKDGKVFAVKIVSMITAEKAALLQEKFQEVRLHKQKRRKVKN</sequence>
<dbReference type="EMBL" id="VUMT01000003">
    <property type="protein sequence ID" value="MSS62943.1"/>
    <property type="molecule type" value="Genomic_DNA"/>
</dbReference>
<dbReference type="PANTHER" id="PTHR23044">
    <property type="entry name" value="3'-5' EXONUCLEASE ERI1-RELATED"/>
    <property type="match status" value="1"/>
</dbReference>
<dbReference type="Pfam" id="PF00929">
    <property type="entry name" value="RNase_T"/>
    <property type="match status" value="1"/>
</dbReference>
<evidence type="ECO:0000313" key="6">
    <source>
        <dbReference type="Proteomes" id="UP000482209"/>
    </source>
</evidence>
<dbReference type="GO" id="GO:0003676">
    <property type="term" value="F:nucleic acid binding"/>
    <property type="evidence" value="ECO:0007669"/>
    <property type="project" value="InterPro"/>
</dbReference>
<dbReference type="PANTHER" id="PTHR23044:SF61">
    <property type="entry name" value="3'-5' EXORIBONUCLEASE 1-RELATED"/>
    <property type="match status" value="1"/>
</dbReference>
<keyword evidence="1" id="KW-0540">Nuclease</keyword>
<dbReference type="InterPro" id="IPR047201">
    <property type="entry name" value="ERI-1_3'hExo-like"/>
</dbReference>
<keyword evidence="3 5" id="KW-0269">Exonuclease</keyword>
<dbReference type="SUPFAM" id="SSF53098">
    <property type="entry name" value="Ribonuclease H-like"/>
    <property type="match status" value="1"/>
</dbReference>
<accession>A0A6L5XYB3</accession>
<organism evidence="5 6">
    <name type="scientific">Velocimicrobium porci</name>
    <dbReference type="NCBI Taxonomy" id="2606634"/>
    <lineage>
        <taxon>Bacteria</taxon>
        <taxon>Bacillati</taxon>
        <taxon>Bacillota</taxon>
        <taxon>Clostridia</taxon>
        <taxon>Lachnospirales</taxon>
        <taxon>Lachnospiraceae</taxon>
        <taxon>Velocimicrobium</taxon>
    </lineage>
</organism>
<evidence type="ECO:0000259" key="4">
    <source>
        <dbReference type="SMART" id="SM00479"/>
    </source>
</evidence>
<evidence type="ECO:0000256" key="1">
    <source>
        <dbReference type="ARBA" id="ARBA00022722"/>
    </source>
</evidence>
<feature type="domain" description="Exonuclease" evidence="4">
    <location>
        <begin position="2"/>
        <end position="183"/>
    </location>
</feature>
<evidence type="ECO:0000256" key="3">
    <source>
        <dbReference type="ARBA" id="ARBA00022839"/>
    </source>
</evidence>
<proteinExistence type="predicted"/>
<dbReference type="RefSeq" id="WP_154517287.1">
    <property type="nucleotide sequence ID" value="NZ_VUMT01000003.1"/>
</dbReference>
<dbReference type="InterPro" id="IPR036397">
    <property type="entry name" value="RNaseH_sf"/>
</dbReference>
<gene>
    <name evidence="5" type="ORF">FYJ58_03505</name>
</gene>
<reference evidence="5 6" key="1">
    <citation type="submission" date="2019-08" db="EMBL/GenBank/DDBJ databases">
        <title>In-depth cultivation of the pig gut microbiome towards novel bacterial diversity and tailored functional studies.</title>
        <authorList>
            <person name="Wylensek D."/>
            <person name="Hitch T.C.A."/>
            <person name="Clavel T."/>
        </authorList>
    </citation>
    <scope>NUCLEOTIDE SEQUENCE [LARGE SCALE GENOMIC DNA]</scope>
    <source>
        <strain evidence="5 6">WCA-693-APC-MOT-I</strain>
    </source>
</reference>
<keyword evidence="2" id="KW-0378">Hydrolase</keyword>
<comment type="caution">
    <text evidence="5">The sequence shown here is derived from an EMBL/GenBank/DDBJ whole genome shotgun (WGS) entry which is preliminary data.</text>
</comment>
<dbReference type="GO" id="GO:0000175">
    <property type="term" value="F:3'-5'-RNA exonuclease activity"/>
    <property type="evidence" value="ECO:0007669"/>
    <property type="project" value="InterPro"/>
</dbReference>
<dbReference type="InterPro" id="IPR012337">
    <property type="entry name" value="RNaseH-like_sf"/>
</dbReference>
<dbReference type="AlphaFoldDB" id="A0A6L5XYB3"/>
<dbReference type="InterPro" id="IPR051274">
    <property type="entry name" value="3-5_Exoribonuclease"/>
</dbReference>
<evidence type="ECO:0000313" key="5">
    <source>
        <dbReference type="EMBL" id="MSS62943.1"/>
    </source>
</evidence>